<sequence>MQFVSVADGFRNPARVLARLSPDEHFRMARFHREADRARFAVMRASLREALGKVLAVPPGDVAFETDANGRPHLAGGGPPDFNVSHAGQWGLLAHSPDVRVGVDIERLDAVGDPRSLWGVCLHPEEQRALLMLSLRLAGQGGGAPAIFHWVWALKEAALKALGSGVQDHLTALSLDVDAVSLAARAVNGKFHDMFSAAPVGQPIAWRSDEPGLARALRAMELRLLPAPPGYAAALAWLPGG</sequence>
<comment type="similarity">
    <text evidence="1">Belongs to the P-Pant transferase superfamily. Gsp/Sfp/HetI/AcpT family.</text>
</comment>
<dbReference type="GO" id="GO:0005829">
    <property type="term" value="C:cytosol"/>
    <property type="evidence" value="ECO:0007669"/>
    <property type="project" value="TreeGrafter"/>
</dbReference>
<evidence type="ECO:0000313" key="5">
    <source>
        <dbReference type="EMBL" id="VVE60396.1"/>
    </source>
</evidence>
<dbReference type="PANTHER" id="PTHR12215:SF10">
    <property type="entry name" value="L-AMINOADIPATE-SEMIALDEHYDE DEHYDROGENASE-PHOSPHOPANTETHEINYL TRANSFERASE"/>
    <property type="match status" value="1"/>
</dbReference>
<dbReference type="EMBL" id="CABPSQ010000001">
    <property type="protein sequence ID" value="VVE60396.1"/>
    <property type="molecule type" value="Genomic_DNA"/>
</dbReference>
<reference evidence="5 6" key="1">
    <citation type="submission" date="2019-08" db="EMBL/GenBank/DDBJ databases">
        <authorList>
            <person name="Peeters C."/>
        </authorList>
    </citation>
    <scope>NUCLEOTIDE SEQUENCE [LARGE SCALE GENOMIC DNA]</scope>
    <source>
        <strain evidence="5 6">LMG 31118</strain>
    </source>
</reference>
<dbReference type="GO" id="GO:0000287">
    <property type="term" value="F:magnesium ion binding"/>
    <property type="evidence" value="ECO:0007669"/>
    <property type="project" value="InterPro"/>
</dbReference>
<evidence type="ECO:0000256" key="1">
    <source>
        <dbReference type="ARBA" id="ARBA00010990"/>
    </source>
</evidence>
<evidence type="ECO:0000259" key="3">
    <source>
        <dbReference type="Pfam" id="PF01648"/>
    </source>
</evidence>
<dbReference type="InterPro" id="IPR037143">
    <property type="entry name" value="4-PPantetheinyl_Trfase_dom_sf"/>
</dbReference>
<dbReference type="InterPro" id="IPR008278">
    <property type="entry name" value="4-PPantetheinyl_Trfase_dom"/>
</dbReference>
<dbReference type="Pfam" id="PF22624">
    <property type="entry name" value="AASDHPPT_N"/>
    <property type="match status" value="1"/>
</dbReference>
<dbReference type="GO" id="GO:0019878">
    <property type="term" value="P:lysine biosynthetic process via aminoadipic acid"/>
    <property type="evidence" value="ECO:0007669"/>
    <property type="project" value="TreeGrafter"/>
</dbReference>
<organism evidence="5 6">
    <name type="scientific">Pandoraea captiosa</name>
    <dbReference type="NCBI Taxonomy" id="2508302"/>
    <lineage>
        <taxon>Bacteria</taxon>
        <taxon>Pseudomonadati</taxon>
        <taxon>Pseudomonadota</taxon>
        <taxon>Betaproteobacteria</taxon>
        <taxon>Burkholderiales</taxon>
        <taxon>Burkholderiaceae</taxon>
        <taxon>Pandoraea</taxon>
    </lineage>
</organism>
<evidence type="ECO:0000256" key="2">
    <source>
        <dbReference type="ARBA" id="ARBA00022679"/>
    </source>
</evidence>
<feature type="domain" description="4'-phosphopantetheinyl transferase" evidence="3">
    <location>
        <begin position="100"/>
        <end position="177"/>
    </location>
</feature>
<dbReference type="InterPro" id="IPR050559">
    <property type="entry name" value="P-Pant_transferase_sf"/>
</dbReference>
<dbReference type="SUPFAM" id="SSF56214">
    <property type="entry name" value="4'-phosphopantetheinyl transferase"/>
    <property type="match status" value="2"/>
</dbReference>
<keyword evidence="2 5" id="KW-0808">Transferase</keyword>
<dbReference type="Pfam" id="PF01648">
    <property type="entry name" value="ACPS"/>
    <property type="match status" value="1"/>
</dbReference>
<dbReference type="InterPro" id="IPR055066">
    <property type="entry name" value="AASDHPPT_N"/>
</dbReference>
<dbReference type="Proteomes" id="UP000414136">
    <property type="component" value="Unassembled WGS sequence"/>
</dbReference>
<dbReference type="GO" id="GO:0008897">
    <property type="term" value="F:holo-[acyl-carrier-protein] synthase activity"/>
    <property type="evidence" value="ECO:0007669"/>
    <property type="project" value="InterPro"/>
</dbReference>
<protein>
    <submittedName>
        <fullName evidence="5">4'-phosphopantetheinyl transferase sfp</fullName>
        <ecNumber evidence="5">2.7.8.-</ecNumber>
    </submittedName>
</protein>
<dbReference type="PANTHER" id="PTHR12215">
    <property type="entry name" value="PHOSPHOPANTETHEINE TRANSFERASE"/>
    <property type="match status" value="1"/>
</dbReference>
<evidence type="ECO:0000259" key="4">
    <source>
        <dbReference type="Pfam" id="PF22624"/>
    </source>
</evidence>
<feature type="domain" description="4'-phosphopantetheinyl transferase N-terminal" evidence="4">
    <location>
        <begin position="16"/>
        <end position="96"/>
    </location>
</feature>
<dbReference type="AlphaFoldDB" id="A0A5E4ZHJ1"/>
<gene>
    <name evidence="5" type="primary">sfp</name>
    <name evidence="5" type="ORF">PCA31118_00220</name>
</gene>
<dbReference type="RefSeq" id="WP_174990287.1">
    <property type="nucleotide sequence ID" value="NZ_CABPSQ010000001.1"/>
</dbReference>
<keyword evidence="6" id="KW-1185">Reference proteome</keyword>
<proteinExistence type="inferred from homology"/>
<evidence type="ECO:0000313" key="6">
    <source>
        <dbReference type="Proteomes" id="UP000414136"/>
    </source>
</evidence>
<name>A0A5E4ZHJ1_9BURK</name>
<dbReference type="EC" id="2.7.8.-" evidence="5"/>
<accession>A0A5E4ZHJ1</accession>
<dbReference type="Gene3D" id="3.90.470.20">
    <property type="entry name" value="4'-phosphopantetheinyl transferase domain"/>
    <property type="match status" value="1"/>
</dbReference>